<dbReference type="EMBL" id="JARGYC010000050">
    <property type="protein sequence ID" value="MDF0602431.1"/>
    <property type="molecule type" value="Genomic_DNA"/>
</dbReference>
<evidence type="ECO:0000313" key="3">
    <source>
        <dbReference type="Proteomes" id="UP001220964"/>
    </source>
</evidence>
<dbReference type="Proteomes" id="UP001220964">
    <property type="component" value="Unassembled WGS sequence"/>
</dbReference>
<keyword evidence="3" id="KW-1185">Reference proteome</keyword>
<organism evidence="2 3">
    <name type="scientific">Psychromarinibacter sediminicola</name>
    <dbReference type="NCBI Taxonomy" id="3033385"/>
    <lineage>
        <taxon>Bacteria</taxon>
        <taxon>Pseudomonadati</taxon>
        <taxon>Pseudomonadota</taxon>
        <taxon>Alphaproteobacteria</taxon>
        <taxon>Rhodobacterales</taxon>
        <taxon>Paracoccaceae</taxon>
        <taxon>Psychromarinibacter</taxon>
    </lineage>
</organism>
<accession>A0AAE3NUU6</accession>
<dbReference type="Gene3D" id="3.30.70.2050">
    <property type="match status" value="1"/>
</dbReference>
<proteinExistence type="predicted"/>
<dbReference type="PROSITE" id="PS51257">
    <property type="entry name" value="PROKAR_LIPOPROTEIN"/>
    <property type="match status" value="1"/>
</dbReference>
<dbReference type="PANTHER" id="PTHR41247">
    <property type="entry name" value="HTH-TYPE TRANSCRIPTIONAL REPRESSOR YCNK"/>
    <property type="match status" value="1"/>
</dbReference>
<sequence length="186" mass="19628">MTRLLLLTLSALALAACKEDIAELPAPVELTAGAVGHYCQMDLLTHDGPKGQIHLDGMAAPLFFSQVKDAIAYLHMPEQAHAVVATYVQDMAGADSWAEPAGWVEVSEAVYVIGSDRMGGMGAPEFVPFSDEAAARAFVVDHGGALRRFDEIAAADVLNTAPPEPHATDTDIAARLGALSRHEGSH</sequence>
<dbReference type="InterPro" id="IPR008719">
    <property type="entry name" value="N2O_reductase_NosL"/>
</dbReference>
<dbReference type="AlphaFoldDB" id="A0AAE3NUU6"/>
<evidence type="ECO:0000256" key="1">
    <source>
        <dbReference type="SAM" id="SignalP"/>
    </source>
</evidence>
<evidence type="ECO:0000313" key="2">
    <source>
        <dbReference type="EMBL" id="MDF0602431.1"/>
    </source>
</evidence>
<comment type="caution">
    <text evidence="2">The sequence shown here is derived from an EMBL/GenBank/DDBJ whole genome shotgun (WGS) entry which is preliminary data.</text>
</comment>
<dbReference type="PANTHER" id="PTHR41247:SF1">
    <property type="entry name" value="HTH-TYPE TRANSCRIPTIONAL REPRESSOR YCNK"/>
    <property type="match status" value="1"/>
</dbReference>
<feature type="signal peptide" evidence="1">
    <location>
        <begin position="1"/>
        <end position="15"/>
    </location>
</feature>
<dbReference type="Gene3D" id="3.30.70.2060">
    <property type="match status" value="1"/>
</dbReference>
<reference evidence="2" key="1">
    <citation type="submission" date="2023-03" db="EMBL/GenBank/DDBJ databases">
        <title>Multiphase analysis and comparison of six strains from genera Psychromarinibacter, Lutimaribacter, and Maritimibacter, including a novel species: Psychromarinibacter sediminicola sp. nov.</title>
        <authorList>
            <person name="Wang Y.-H."/>
            <person name="Ye M.-Q."/>
            <person name="Du Z.-J."/>
        </authorList>
    </citation>
    <scope>NUCLEOTIDE SEQUENCE</scope>
    <source>
        <strain evidence="2">C21-152</strain>
    </source>
</reference>
<dbReference type="SUPFAM" id="SSF160387">
    <property type="entry name" value="NosL/MerB-like"/>
    <property type="match status" value="1"/>
</dbReference>
<gene>
    <name evidence="2" type="ORF">P1J78_16955</name>
</gene>
<dbReference type="RefSeq" id="WP_275568560.1">
    <property type="nucleotide sequence ID" value="NZ_JARGYC010000050.1"/>
</dbReference>
<keyword evidence="1" id="KW-0732">Signal</keyword>
<dbReference type="Pfam" id="PF05573">
    <property type="entry name" value="NosL"/>
    <property type="match status" value="1"/>
</dbReference>
<protein>
    <submittedName>
        <fullName evidence="2">Nitrous oxide reductase accessory protein NosL</fullName>
    </submittedName>
</protein>
<name>A0AAE3NUU6_9RHOB</name>
<feature type="chain" id="PRO_5041947724" evidence="1">
    <location>
        <begin position="16"/>
        <end position="186"/>
    </location>
</feature>